<comment type="caution">
    <text evidence="9">The sequence shown here is derived from an EMBL/GenBank/DDBJ whole genome shotgun (WGS) entry which is preliminary data.</text>
</comment>
<protein>
    <recommendedName>
        <fullName evidence="8">ABC3 transporter permease C-terminal domain-containing protein</fullName>
    </recommendedName>
</protein>
<sequence length="917" mass="92229">MRRWWGGLRTAGRLARRDAARSRGRTALVAVMVGLPVLVGAAGGTLYRSTVPTPEQDLQDRLGSVAQARVDSYAGGPVEQNADGRSGGGTASDGAQGAPSLAEYESDLAAALPEADRLVRTLEGYGRLSTADRAPDQDVQVRQVPAADIADVISVPVGEGALPTGVGEALLSARWARTLDVGVGDEFTVDAPGEDPVSLTVAGVLARSRGASDVVVVEGTLWDPPTSVEPGQQVWPTWWVLGEDPVTWSDVRAVNAVGSMVTSRAVLLDPPAVDPLPGTTARLDGRTVAFGALLAVVAVLEAVLLIGPAFAVGARRSERHLALLAAAGAERRTLSQVVLLGGVIVGLVASALAVVAGLALAAVVVGVSGLVADAPPFPGLRVLWWPLPLLVALGTVVSAAAAWLPARRAARVDVVAALAGRRVEVPPRRGVPVIGLLVFVAGAVAAVVGATFARTALLVAGVLALELGLVLASGGLVTLIGRLSPWLGVAGRFAVRDAARQRGRTAPAVAAIIAAMAGATAGIVYVASDQQHQAAQYTPIGQVGTVAVGASGSIVDAAQLDAGDVASASDVLRGTLPVDRTATVSSVQFPGESATVSYWVQAVTPPANVCPLFSPLGGDTDLRSARSDPRCTRSTGGSLAWVSPATGASVIVDDGTAIGLLGGSAAARAADALASGAVVVPQALDLQPDGTVHLEVVRTEGGQSETVTAIDVPGVAADLGNVAQFALVLPPAVAEEIGAGQRPVGLVASTTSLPTGAEERAAVVALATAVPELGVQVERGWNGGSSAGVWVVVLSALLLGLAASGTSVALAAAEIGPDLATLAAVGAPPLVRRRVAAAQAGVLTIVGVGFGVLTGLLLGRVFVTAGGNQWDVIAPQLVIVTPWPAVAAILIGMPVLAMLGAFVLTRSRLPLVRRLAA</sequence>
<reference evidence="9 10" key="1">
    <citation type="submission" date="2019-07" db="EMBL/GenBank/DDBJ databases">
        <title>Whole genome shotgun sequence of Cellulomonas soli NBRC 109434.</title>
        <authorList>
            <person name="Hosoyama A."/>
            <person name="Uohara A."/>
            <person name="Ohji S."/>
            <person name="Ichikawa N."/>
        </authorList>
    </citation>
    <scope>NUCLEOTIDE SEQUENCE [LARGE SCALE GENOMIC DNA]</scope>
    <source>
        <strain evidence="9 10">NBRC 109434</strain>
    </source>
</reference>
<organism evidence="9 10">
    <name type="scientific">Cellulomonas soli</name>
    <dbReference type="NCBI Taxonomy" id="931535"/>
    <lineage>
        <taxon>Bacteria</taxon>
        <taxon>Bacillati</taxon>
        <taxon>Actinomycetota</taxon>
        <taxon>Actinomycetes</taxon>
        <taxon>Micrococcales</taxon>
        <taxon>Cellulomonadaceae</taxon>
        <taxon>Cellulomonas</taxon>
    </lineage>
</organism>
<keyword evidence="10" id="KW-1185">Reference proteome</keyword>
<keyword evidence="4 7" id="KW-1133">Transmembrane helix</keyword>
<feature type="transmembrane region" description="Helical" evidence="7">
    <location>
        <begin position="458"/>
        <end position="484"/>
    </location>
</feature>
<keyword evidence="3 7" id="KW-0812">Transmembrane</keyword>
<feature type="transmembrane region" description="Helical" evidence="7">
    <location>
        <begin position="840"/>
        <end position="863"/>
    </location>
</feature>
<dbReference type="GO" id="GO:0005886">
    <property type="term" value="C:plasma membrane"/>
    <property type="evidence" value="ECO:0007669"/>
    <property type="project" value="UniProtKB-SubCell"/>
</dbReference>
<evidence type="ECO:0000256" key="3">
    <source>
        <dbReference type="ARBA" id="ARBA00022692"/>
    </source>
</evidence>
<feature type="transmembrane region" description="Helical" evidence="7">
    <location>
        <begin position="505"/>
        <end position="527"/>
    </location>
</feature>
<evidence type="ECO:0000256" key="7">
    <source>
        <dbReference type="SAM" id="Phobius"/>
    </source>
</evidence>
<feature type="transmembrane region" description="Helical" evidence="7">
    <location>
        <begin position="883"/>
        <end position="904"/>
    </location>
</feature>
<comment type="subcellular location">
    <subcellularLocation>
        <location evidence="1">Cell membrane</location>
        <topology evidence="1">Multi-pass membrane protein</topology>
    </subcellularLocation>
</comment>
<accession>A0A512PDX2</accession>
<feature type="transmembrane region" description="Helical" evidence="7">
    <location>
        <begin position="431"/>
        <end position="452"/>
    </location>
</feature>
<dbReference type="InterPro" id="IPR003838">
    <property type="entry name" value="ABC3_permease_C"/>
</dbReference>
<evidence type="ECO:0000256" key="2">
    <source>
        <dbReference type="ARBA" id="ARBA00022475"/>
    </source>
</evidence>
<evidence type="ECO:0000259" key="8">
    <source>
        <dbReference type="Pfam" id="PF02687"/>
    </source>
</evidence>
<dbReference type="Proteomes" id="UP000321798">
    <property type="component" value="Unassembled WGS sequence"/>
</dbReference>
<feature type="transmembrane region" description="Helical" evidence="7">
    <location>
        <begin position="787"/>
        <end position="812"/>
    </location>
</feature>
<evidence type="ECO:0000256" key="1">
    <source>
        <dbReference type="ARBA" id="ARBA00004651"/>
    </source>
</evidence>
<feature type="transmembrane region" description="Helical" evidence="7">
    <location>
        <begin position="383"/>
        <end position="404"/>
    </location>
</feature>
<name>A0A512PDX2_9CELL</name>
<keyword evidence="5 7" id="KW-0472">Membrane</keyword>
<feature type="transmembrane region" description="Helical" evidence="7">
    <location>
        <begin position="26"/>
        <end position="47"/>
    </location>
</feature>
<feature type="domain" description="ABC3 transporter permease C-terminal" evidence="8">
    <location>
        <begin position="293"/>
        <end position="412"/>
    </location>
</feature>
<feature type="transmembrane region" description="Helical" evidence="7">
    <location>
        <begin position="288"/>
        <end position="312"/>
    </location>
</feature>
<dbReference type="PANTHER" id="PTHR30287:SF1">
    <property type="entry name" value="INNER MEMBRANE PROTEIN"/>
    <property type="match status" value="1"/>
</dbReference>
<gene>
    <name evidence="9" type="ORF">CSO01_21180</name>
</gene>
<keyword evidence="2" id="KW-1003">Cell membrane</keyword>
<dbReference type="RefSeq" id="WP_179561720.1">
    <property type="nucleotide sequence ID" value="NZ_BAABBJ010000007.1"/>
</dbReference>
<proteinExistence type="predicted"/>
<evidence type="ECO:0000256" key="6">
    <source>
        <dbReference type="SAM" id="MobiDB-lite"/>
    </source>
</evidence>
<dbReference type="PANTHER" id="PTHR30287">
    <property type="entry name" value="MEMBRANE COMPONENT OF PREDICTED ABC SUPERFAMILY METABOLITE UPTAKE TRANSPORTER"/>
    <property type="match status" value="1"/>
</dbReference>
<evidence type="ECO:0000313" key="10">
    <source>
        <dbReference type="Proteomes" id="UP000321798"/>
    </source>
</evidence>
<feature type="region of interest" description="Disordered" evidence="6">
    <location>
        <begin position="74"/>
        <end position="98"/>
    </location>
</feature>
<dbReference type="Pfam" id="PF02687">
    <property type="entry name" value="FtsX"/>
    <property type="match status" value="1"/>
</dbReference>
<dbReference type="EMBL" id="BKAL01000007">
    <property type="protein sequence ID" value="GEP69403.1"/>
    <property type="molecule type" value="Genomic_DNA"/>
</dbReference>
<feature type="transmembrane region" description="Helical" evidence="7">
    <location>
        <begin position="338"/>
        <end position="371"/>
    </location>
</feature>
<evidence type="ECO:0000256" key="4">
    <source>
        <dbReference type="ARBA" id="ARBA00022989"/>
    </source>
</evidence>
<evidence type="ECO:0000256" key="5">
    <source>
        <dbReference type="ARBA" id="ARBA00023136"/>
    </source>
</evidence>
<evidence type="ECO:0000313" key="9">
    <source>
        <dbReference type="EMBL" id="GEP69403.1"/>
    </source>
</evidence>
<dbReference type="AlphaFoldDB" id="A0A512PDX2"/>
<dbReference type="InterPro" id="IPR038766">
    <property type="entry name" value="Membrane_comp_ABC_pdt"/>
</dbReference>